<gene>
    <name evidence="2" type="ORF">HMPREF9488_03193</name>
</gene>
<dbReference type="OrthoDB" id="88903at2"/>
<comment type="caution">
    <text evidence="2">The sequence shown here is derived from an EMBL/GenBank/DDBJ whole genome shotgun (WGS) entry which is preliminary data.</text>
</comment>
<evidence type="ECO:0000313" key="2">
    <source>
        <dbReference type="EMBL" id="EFW03502.1"/>
    </source>
</evidence>
<dbReference type="Pfam" id="PF07693">
    <property type="entry name" value="KAP_NTPase"/>
    <property type="match status" value="1"/>
</dbReference>
<reference evidence="2 3" key="1">
    <citation type="submission" date="2010-12" db="EMBL/GenBank/DDBJ databases">
        <title>The Genome Sequence of Coprobacillus sp. strain 29_1.</title>
        <authorList>
            <consortium name="The Broad Institute Genome Sequencing Platform"/>
            <person name="Earl A."/>
            <person name="Ward D."/>
            <person name="Feldgarden M."/>
            <person name="Gevers D."/>
            <person name="Daigneault M."/>
            <person name="Sibley C.D."/>
            <person name="White A."/>
            <person name="Strauss J."/>
            <person name="Allen-Vercoe E."/>
            <person name="Young S.K."/>
            <person name="Zeng Q."/>
            <person name="Gargeya S."/>
            <person name="Fitzgerald M."/>
            <person name="Haas B."/>
            <person name="Abouelleil A."/>
            <person name="Alvarado L."/>
            <person name="Arachchi H.M."/>
            <person name="Berlin A."/>
            <person name="Brown A."/>
            <person name="Chapman S.B."/>
            <person name="Chen Z."/>
            <person name="Dunbar C."/>
            <person name="Freedman E."/>
            <person name="Gearin G."/>
            <person name="Gellesch M."/>
            <person name="Goldberg J."/>
            <person name="Griggs A."/>
            <person name="Gujja S."/>
            <person name="Heilman E."/>
            <person name="Heiman D."/>
            <person name="Howarth C."/>
            <person name="Larson L."/>
            <person name="Lui A."/>
            <person name="MacDonald P.J.P."/>
            <person name="Mehta T."/>
            <person name="Montmayeur A."/>
            <person name="Murphy C."/>
            <person name="Neiman D."/>
            <person name="Pearson M."/>
            <person name="Priest M."/>
            <person name="Roberts A."/>
            <person name="Saif S."/>
            <person name="Shea T."/>
            <person name="Shenoy N."/>
            <person name="Sisk P."/>
            <person name="Stolte C."/>
            <person name="Sykes S."/>
            <person name="White J."/>
            <person name="Yandava C."/>
            <person name="Nusbaum C."/>
            <person name="Birren B."/>
        </authorList>
    </citation>
    <scope>NUCLEOTIDE SEQUENCE [LARGE SCALE GENOMIC DNA]</scope>
    <source>
        <strain evidence="2 3">29_1</strain>
    </source>
</reference>
<accession>E7GEQ1</accession>
<name>E7GEQ1_9FIRM</name>
<evidence type="ECO:0000259" key="1">
    <source>
        <dbReference type="Pfam" id="PF07693"/>
    </source>
</evidence>
<dbReference type="GeneID" id="78231539"/>
<dbReference type="EMBL" id="ADKX01000046">
    <property type="protein sequence ID" value="EFW03502.1"/>
    <property type="molecule type" value="Genomic_DNA"/>
</dbReference>
<dbReference type="eggNOG" id="COG4928">
    <property type="taxonomic scope" value="Bacteria"/>
</dbReference>
<dbReference type="InterPro" id="IPR011646">
    <property type="entry name" value="KAP_P-loop"/>
</dbReference>
<dbReference type="Gene3D" id="3.40.50.300">
    <property type="entry name" value="P-loop containing nucleotide triphosphate hydrolases"/>
    <property type="match status" value="1"/>
</dbReference>
<dbReference type="STRING" id="100884.GCA_000269565_03799"/>
<dbReference type="SUPFAM" id="SSF52540">
    <property type="entry name" value="P-loop containing nucleoside triphosphate hydrolases"/>
    <property type="match status" value="1"/>
</dbReference>
<dbReference type="HOGENOM" id="CLU_022182_1_0_9"/>
<sequence length="676" mass="80392">MDNHKQYLSDTEIIEVIKSYIAEKLYNYAVMIDGEWGSGKTYFVKEILIPKLKDWEKEKSNNQDDYKPKKIIYISLYGVKRVEDISKSIYMENYLDSDKKKKGYSFGSSAVSLGFDILKNKGIDLDREAIKDLLSQFMSLESSILIFDDLERCNIPVNEVLGYINGFVEHQAMKVIIVANQKELLLGFDDNNIELKYMVVLNNNLQISSDAENSDKESLPGFIQKSNDNSTQNNCIFNESELKERAEKLFEHKTDYERMREKLIGISIYYQPDLYKTFKNIIENSNIDNELKKIIKEKTPDYIEIINLLRHYNMRTFQFYLSKINFLYSEIKNLDKKSEGFLDYMVGYCFEICCRFKSGEIDYKWGKGLISYEHEQVTINSTYQKFSFRIKFVDDYVIYSHYNQSVISNIIKEYNRNYGKNVAESSQLLVDMDYGWFCYTQNKVEDSLNRINQYLQEDLYNKDDYHKIIHLFLKTDNIGIDPNFLETMKKHMLTNIKKSKNYYRFDEAYASIIDNKNIKMRFKDIIKTLQNTMDETINNNKENDIHYIISHNEDWAYKIYKLSQDKNSVYYAPYSVINIFEYVDIHFLVSKIIVSTSKNLFDLRRFFSEWKEVYHEYNHVCLLLKLYDILSRIDIDKLPDELRPDDLIIKMQLNYLINDLNHYAGIPFEKLESFQE</sequence>
<dbReference type="InterPro" id="IPR027417">
    <property type="entry name" value="P-loop_NTPase"/>
</dbReference>
<protein>
    <recommendedName>
        <fullName evidence="1">KAP NTPase domain-containing protein</fullName>
    </recommendedName>
</protein>
<dbReference type="AlphaFoldDB" id="E7GEQ1"/>
<proteinExistence type="predicted"/>
<feature type="domain" description="KAP NTPase" evidence="1">
    <location>
        <begin position="26"/>
        <end position="184"/>
    </location>
</feature>
<organism evidence="2 3">
    <name type="scientific">Coprobacillus cateniformis</name>
    <dbReference type="NCBI Taxonomy" id="100884"/>
    <lineage>
        <taxon>Bacteria</taxon>
        <taxon>Bacillati</taxon>
        <taxon>Bacillota</taxon>
        <taxon>Erysipelotrichia</taxon>
        <taxon>Erysipelotrichales</taxon>
        <taxon>Coprobacillaceae</taxon>
        <taxon>Coprobacillus</taxon>
    </lineage>
</organism>
<dbReference type="RefSeq" id="WP_008790275.1">
    <property type="nucleotide sequence ID" value="NZ_AKCB01000004.1"/>
</dbReference>
<evidence type="ECO:0000313" key="3">
    <source>
        <dbReference type="Proteomes" id="UP000003157"/>
    </source>
</evidence>
<keyword evidence="3" id="KW-1185">Reference proteome</keyword>
<dbReference type="Proteomes" id="UP000003157">
    <property type="component" value="Unassembled WGS sequence"/>
</dbReference>